<dbReference type="InterPro" id="IPR050545">
    <property type="entry name" value="Mycobact_MmpL"/>
</dbReference>
<evidence type="ECO:0000256" key="4">
    <source>
        <dbReference type="ARBA" id="ARBA00022989"/>
    </source>
</evidence>
<dbReference type="PANTHER" id="PTHR33406">
    <property type="entry name" value="MEMBRANE PROTEIN MJ1562-RELATED"/>
    <property type="match status" value="1"/>
</dbReference>
<dbReference type="PANTHER" id="PTHR33406:SF10">
    <property type="entry name" value="SSD DOMAIN-CONTAINING PROTEIN"/>
    <property type="match status" value="1"/>
</dbReference>
<feature type="transmembrane region" description="Helical" evidence="6">
    <location>
        <begin position="658"/>
        <end position="677"/>
    </location>
</feature>
<keyword evidence="9" id="KW-1185">Reference proteome</keyword>
<feature type="transmembrane region" description="Helical" evidence="6">
    <location>
        <begin position="311"/>
        <end position="337"/>
    </location>
</feature>
<dbReference type="InterPro" id="IPR000731">
    <property type="entry name" value="SSD"/>
</dbReference>
<comment type="subcellular location">
    <subcellularLocation>
        <location evidence="1">Cell membrane</location>
        <topology evidence="1">Multi-pass membrane protein</topology>
    </subcellularLocation>
</comment>
<dbReference type="GO" id="GO:0005886">
    <property type="term" value="C:plasma membrane"/>
    <property type="evidence" value="ECO:0007669"/>
    <property type="project" value="UniProtKB-SubCell"/>
</dbReference>
<dbReference type="RefSeq" id="WP_119777019.1">
    <property type="nucleotide sequence ID" value="NZ_QYUK01000011.1"/>
</dbReference>
<keyword evidence="2" id="KW-1003">Cell membrane</keyword>
<accession>A0A418W8N8</accession>
<evidence type="ECO:0000259" key="7">
    <source>
        <dbReference type="PROSITE" id="PS50156"/>
    </source>
</evidence>
<feature type="transmembrane region" description="Helical" evidence="6">
    <location>
        <begin position="343"/>
        <end position="368"/>
    </location>
</feature>
<dbReference type="InterPro" id="IPR004869">
    <property type="entry name" value="MMPL_dom"/>
</dbReference>
<protein>
    <submittedName>
        <fullName evidence="8">Multidrug transporter</fullName>
    </submittedName>
</protein>
<proteinExistence type="predicted"/>
<feature type="transmembrane region" description="Helical" evidence="6">
    <location>
        <begin position="606"/>
        <end position="638"/>
    </location>
</feature>
<dbReference type="EMBL" id="QYUK01000011">
    <property type="protein sequence ID" value="RJF86381.1"/>
    <property type="molecule type" value="Genomic_DNA"/>
</dbReference>
<feature type="domain" description="SSD" evidence="7">
    <location>
        <begin position="616"/>
        <end position="756"/>
    </location>
</feature>
<dbReference type="OrthoDB" id="7613898at2"/>
<evidence type="ECO:0000256" key="5">
    <source>
        <dbReference type="ARBA" id="ARBA00023136"/>
    </source>
</evidence>
<dbReference type="PROSITE" id="PS50156">
    <property type="entry name" value="SSD"/>
    <property type="match status" value="1"/>
</dbReference>
<keyword evidence="5 6" id="KW-0472">Membrane</keyword>
<dbReference type="Proteomes" id="UP000284605">
    <property type="component" value="Unassembled WGS sequence"/>
</dbReference>
<feature type="transmembrane region" description="Helical" evidence="6">
    <location>
        <begin position="270"/>
        <end position="290"/>
    </location>
</feature>
<dbReference type="Pfam" id="PF03176">
    <property type="entry name" value="MMPL"/>
    <property type="match status" value="2"/>
</dbReference>
<reference evidence="8 9" key="1">
    <citation type="submission" date="2018-09" db="EMBL/GenBank/DDBJ databases">
        <authorList>
            <person name="Zhu H."/>
        </authorList>
    </citation>
    <scope>NUCLEOTIDE SEQUENCE [LARGE SCALE GENOMIC DNA]</scope>
    <source>
        <strain evidence="8 9">K1W22B-8</strain>
    </source>
</reference>
<dbReference type="AlphaFoldDB" id="A0A418W8N8"/>
<gene>
    <name evidence="8" type="ORF">D3874_04530</name>
</gene>
<feature type="transmembrane region" description="Helical" evidence="6">
    <location>
        <begin position="243"/>
        <end position="264"/>
    </location>
</feature>
<keyword evidence="3 6" id="KW-0812">Transmembrane</keyword>
<dbReference type="Gene3D" id="1.20.1640.10">
    <property type="entry name" value="Multidrug efflux transporter AcrB transmembrane domain"/>
    <property type="match status" value="2"/>
</dbReference>
<evidence type="ECO:0000256" key="1">
    <source>
        <dbReference type="ARBA" id="ARBA00004651"/>
    </source>
</evidence>
<evidence type="ECO:0000313" key="9">
    <source>
        <dbReference type="Proteomes" id="UP000284605"/>
    </source>
</evidence>
<comment type="caution">
    <text evidence="8">The sequence shown here is derived from an EMBL/GenBank/DDBJ whole genome shotgun (WGS) entry which is preliminary data.</text>
</comment>
<feature type="transmembrane region" description="Helical" evidence="6">
    <location>
        <begin position="14"/>
        <end position="33"/>
    </location>
</feature>
<feature type="transmembrane region" description="Helical" evidence="6">
    <location>
        <begin position="698"/>
        <end position="721"/>
    </location>
</feature>
<evidence type="ECO:0000313" key="8">
    <source>
        <dbReference type="EMBL" id="RJF86381.1"/>
    </source>
</evidence>
<organism evidence="8 9">
    <name type="scientific">Oleomonas cavernae</name>
    <dbReference type="NCBI Taxonomy" id="2320859"/>
    <lineage>
        <taxon>Bacteria</taxon>
        <taxon>Pseudomonadati</taxon>
        <taxon>Pseudomonadota</taxon>
        <taxon>Alphaproteobacteria</taxon>
        <taxon>Acetobacterales</taxon>
        <taxon>Acetobacteraceae</taxon>
        <taxon>Oleomonas</taxon>
    </lineage>
</organism>
<evidence type="ECO:0000256" key="6">
    <source>
        <dbReference type="SAM" id="Phobius"/>
    </source>
</evidence>
<evidence type="ECO:0000256" key="2">
    <source>
        <dbReference type="ARBA" id="ARBA00022475"/>
    </source>
</evidence>
<name>A0A418W8N8_9PROT</name>
<feature type="transmembrane region" description="Helical" evidence="6">
    <location>
        <begin position="733"/>
        <end position="757"/>
    </location>
</feature>
<evidence type="ECO:0000256" key="3">
    <source>
        <dbReference type="ARBA" id="ARBA00022692"/>
    </source>
</evidence>
<feature type="transmembrane region" description="Helical" evidence="6">
    <location>
        <begin position="214"/>
        <end position="236"/>
    </location>
</feature>
<sequence length="783" mass="84834">MIARRIATFVTRRAIWIALTMMVATLALGYASFTQLSLKVVLEAMLPVQHPNVQLIGKFGAQFGGANTTLIMIENTRGTIYSEEYLQAYKRIADQVYYYPTVNRPLVQALTLRKTKAVVGSADRIDINAIAWPDLPKTEAQWAAFEVAIKAQYRGTLVSDDERAAMVVADFADDTDYAALVSFIEEMGAKEAGAGVSVHMVGRPILLGTIDQNLSATIGLIAVSLIFSGLILLAYFRSWMGVLVPMLTAAIGTLWGTGAMALVGYNLDPLLIILPVFVFAIVLSHCVQFMSRVFERLEAGIAMQEAVAGGLAQVFVPSLTAIVAAAGGFFVLVLIGIPSLQVLGIICGAWLLAIAPALMLTAAILCLLPRPRKFRARTTWVETVWRIARFDRYPAVIIGITIALLGMGYYGARYVVIGDAIGSPILWPDASYNQDNALINGRFAAVGTDTMYIYVDGPPKTMVEPSVYRNLEELDRYVWQRVRQARMGLSLVPMIKAVNKVLYEGDPSYAFIPNSTEEVGFNIYLLSSRGEPGDFSAITNDQWEIGSMAIPLDDKTGGTVELATSMAHAFIDQMAPIANGAKLKATGGQVGIAEAINDEIKDTKDIILVAIVVFIMASVLVAFRSVVVAAVLCCALLTSTYLTDSFMWLMGIGLNINTLPLAALGVGLGVDYGIYVLHRIKEALAEGHSYEHAVTESLRSAGNAVMITAITMIAPVMPWAFFSALKFQAEMGVLHAVVLLFNMMAALIFVPCAVLMFRPVALRRLHRRATPPHGQLVVGEGAE</sequence>
<dbReference type="SUPFAM" id="SSF82866">
    <property type="entry name" value="Multidrug efflux transporter AcrB transmembrane domain"/>
    <property type="match status" value="2"/>
</dbReference>
<keyword evidence="4 6" id="KW-1133">Transmembrane helix</keyword>